<comment type="caution">
    <text evidence="1">The sequence shown here is derived from an EMBL/GenBank/DDBJ whole genome shotgun (WGS) entry which is preliminary data.</text>
</comment>
<gene>
    <name evidence="1" type="ORF">J2Z35_002691</name>
</gene>
<evidence type="ECO:0000313" key="2">
    <source>
        <dbReference type="Proteomes" id="UP001314903"/>
    </source>
</evidence>
<keyword evidence="2" id="KW-1185">Reference proteome</keyword>
<proteinExistence type="predicted"/>
<evidence type="ECO:0000313" key="1">
    <source>
        <dbReference type="EMBL" id="MBP2028853.1"/>
    </source>
</evidence>
<reference evidence="1 2" key="1">
    <citation type="submission" date="2021-03" db="EMBL/GenBank/DDBJ databases">
        <title>Genomic Encyclopedia of Type Strains, Phase IV (KMG-IV): sequencing the most valuable type-strain genomes for metagenomic binning, comparative biology and taxonomic classification.</title>
        <authorList>
            <person name="Goeker M."/>
        </authorList>
    </citation>
    <scope>NUCLEOTIDE SEQUENCE [LARGE SCALE GENOMIC DNA]</scope>
    <source>
        <strain evidence="1 2">DSM 27512</strain>
    </source>
</reference>
<dbReference type="Proteomes" id="UP001314903">
    <property type="component" value="Unassembled WGS sequence"/>
</dbReference>
<dbReference type="EMBL" id="JAGGLI010000044">
    <property type="protein sequence ID" value="MBP2028853.1"/>
    <property type="molecule type" value="Genomic_DNA"/>
</dbReference>
<accession>A0ABS4KM50</accession>
<sequence length="46" mass="5399">MSRFNTDCICIPCSEKEKEDPDYKRAVKEELEEVKKGNYNFKGIRG</sequence>
<organism evidence="1 2">
    <name type="scientific">Acetoanaerobium pronyense</name>
    <dbReference type="NCBI Taxonomy" id="1482736"/>
    <lineage>
        <taxon>Bacteria</taxon>
        <taxon>Bacillati</taxon>
        <taxon>Bacillota</taxon>
        <taxon>Clostridia</taxon>
        <taxon>Peptostreptococcales</taxon>
        <taxon>Filifactoraceae</taxon>
        <taxon>Acetoanaerobium</taxon>
    </lineage>
</organism>
<protein>
    <submittedName>
        <fullName evidence="1">Uncharacterized protein</fullName>
    </submittedName>
</protein>
<name>A0ABS4KM50_9FIRM</name>
<dbReference type="RefSeq" id="WP_245330913.1">
    <property type="nucleotide sequence ID" value="NZ_JAGGLI010000044.1"/>
</dbReference>